<feature type="domain" description="HTH lacI-type" evidence="3">
    <location>
        <begin position="3"/>
        <end position="57"/>
    </location>
</feature>
<comment type="caution">
    <text evidence="4">The sequence shown here is derived from an EMBL/GenBank/DDBJ whole genome shotgun (WGS) entry which is preliminary data.</text>
</comment>
<dbReference type="EMBL" id="QGDL01000002">
    <property type="protein sequence ID" value="PWJ31326.1"/>
    <property type="molecule type" value="Genomic_DNA"/>
</dbReference>
<dbReference type="RefSeq" id="WP_109730041.1">
    <property type="nucleotide sequence ID" value="NZ_BAAACK010000006.1"/>
</dbReference>
<keyword evidence="5" id="KW-1185">Reference proteome</keyword>
<evidence type="ECO:0000313" key="4">
    <source>
        <dbReference type="EMBL" id="PWJ31326.1"/>
    </source>
</evidence>
<dbReference type="CDD" id="cd01392">
    <property type="entry name" value="HTH_LacI"/>
    <property type="match status" value="1"/>
</dbReference>
<dbReference type="InterPro" id="IPR050555">
    <property type="entry name" value="Bact_Solute-Bind_Prot2"/>
</dbReference>
<dbReference type="GO" id="GO:0003677">
    <property type="term" value="F:DNA binding"/>
    <property type="evidence" value="ECO:0007669"/>
    <property type="project" value="InterPro"/>
</dbReference>
<evidence type="ECO:0000256" key="2">
    <source>
        <dbReference type="ARBA" id="ARBA00007639"/>
    </source>
</evidence>
<organism evidence="4 5">
    <name type="scientific">Faecalicatena orotica</name>
    <dbReference type="NCBI Taxonomy" id="1544"/>
    <lineage>
        <taxon>Bacteria</taxon>
        <taxon>Bacillati</taxon>
        <taxon>Bacillota</taxon>
        <taxon>Clostridia</taxon>
        <taxon>Lachnospirales</taxon>
        <taxon>Lachnospiraceae</taxon>
        <taxon>Faecalicatena</taxon>
    </lineage>
</organism>
<dbReference type="SUPFAM" id="SSF53822">
    <property type="entry name" value="Periplasmic binding protein-like I"/>
    <property type="match status" value="1"/>
</dbReference>
<dbReference type="GO" id="GO:0030246">
    <property type="term" value="F:carbohydrate binding"/>
    <property type="evidence" value="ECO:0007669"/>
    <property type="project" value="TreeGrafter"/>
</dbReference>
<dbReference type="InterPro" id="IPR010982">
    <property type="entry name" value="Lambda_DNA-bd_dom_sf"/>
</dbReference>
<dbReference type="GO" id="GO:0030288">
    <property type="term" value="C:outer membrane-bounded periplasmic space"/>
    <property type="evidence" value="ECO:0007669"/>
    <property type="project" value="TreeGrafter"/>
</dbReference>
<dbReference type="InterPro" id="IPR028082">
    <property type="entry name" value="Peripla_BP_I"/>
</dbReference>
<sequence>MGVTIRQIAEAAGVSRGTVDRALNNRGRIKPEVAEEIKRIAKEMGYRPNQFGRALSMSKQNLKIGVILQGAETPFMQTVLQGIEQAKAEVDNLGGTVLLTKIPHISARGVLEAMEQMREEGVSAIALAPVEDADVKSKIDEYVEEYQIPIVTFNSDVKDTKRLCFVGQNAFQCGRAAAGLMGELVSGEGKVAMISGYSSNPSLSDRVRGFQSEMEKKYPKVELLGPEYCFEDNTIAGQLTEKVLTENPDLKGIFMNSHGEEGMCKVLEDLGKAGEIKVVANDFMGRNYEFLRDGAISLLIGQDAYVQGYEPVMILFRLLFHGEEPQGEFKYTEIMIRNAYTIPQ</sequence>
<dbReference type="InterPro" id="IPR025997">
    <property type="entry name" value="SBP_2_dom"/>
</dbReference>
<accession>A0A2Y9BCN4</accession>
<reference evidence="4 5" key="1">
    <citation type="submission" date="2018-05" db="EMBL/GenBank/DDBJ databases">
        <title>The Hungate 1000. A catalogue of reference genomes from the rumen microbiome.</title>
        <authorList>
            <person name="Kelly W."/>
        </authorList>
    </citation>
    <scope>NUCLEOTIDE SEQUENCE [LARGE SCALE GENOMIC DNA]</scope>
    <source>
        <strain evidence="4 5">NLAE-zl-C242</strain>
    </source>
</reference>
<dbReference type="Pfam" id="PF13407">
    <property type="entry name" value="Peripla_BP_4"/>
    <property type="match status" value="1"/>
</dbReference>
<dbReference type="InterPro" id="IPR000843">
    <property type="entry name" value="HTH_LacI"/>
</dbReference>
<dbReference type="PANTHER" id="PTHR30036">
    <property type="entry name" value="D-XYLOSE-BINDING PERIPLASMIC PROTEIN"/>
    <property type="match status" value="1"/>
</dbReference>
<proteinExistence type="inferred from homology"/>
<dbReference type="Gene3D" id="1.10.260.40">
    <property type="entry name" value="lambda repressor-like DNA-binding domains"/>
    <property type="match status" value="1"/>
</dbReference>
<gene>
    <name evidence="4" type="ORF">A8806_102182</name>
</gene>
<dbReference type="SUPFAM" id="SSF47413">
    <property type="entry name" value="lambda repressor-like DNA-binding domains"/>
    <property type="match status" value="1"/>
</dbReference>
<evidence type="ECO:0000259" key="3">
    <source>
        <dbReference type="PROSITE" id="PS50932"/>
    </source>
</evidence>
<dbReference type="GO" id="GO:0006355">
    <property type="term" value="P:regulation of DNA-templated transcription"/>
    <property type="evidence" value="ECO:0007669"/>
    <property type="project" value="InterPro"/>
</dbReference>
<dbReference type="PROSITE" id="PS50932">
    <property type="entry name" value="HTH_LACI_2"/>
    <property type="match status" value="1"/>
</dbReference>
<protein>
    <submittedName>
        <fullName evidence="4">LacI family transcriptional regulator</fullName>
    </submittedName>
</protein>
<comment type="subcellular location">
    <subcellularLocation>
        <location evidence="1">Cell envelope</location>
    </subcellularLocation>
</comment>
<dbReference type="AlphaFoldDB" id="A0A2Y9BCN4"/>
<evidence type="ECO:0000256" key="1">
    <source>
        <dbReference type="ARBA" id="ARBA00004196"/>
    </source>
</evidence>
<dbReference type="SMART" id="SM00354">
    <property type="entry name" value="HTH_LACI"/>
    <property type="match status" value="1"/>
</dbReference>
<comment type="similarity">
    <text evidence="2">Belongs to the bacterial solute-binding protein 2 family.</text>
</comment>
<evidence type="ECO:0000313" key="5">
    <source>
        <dbReference type="Proteomes" id="UP000245845"/>
    </source>
</evidence>
<dbReference type="Proteomes" id="UP000245845">
    <property type="component" value="Unassembled WGS sequence"/>
</dbReference>
<dbReference type="CDD" id="cd06307">
    <property type="entry name" value="PBP1_sugar_binding"/>
    <property type="match status" value="1"/>
</dbReference>
<dbReference type="Gene3D" id="3.40.50.2300">
    <property type="match status" value="2"/>
</dbReference>
<dbReference type="Pfam" id="PF00356">
    <property type="entry name" value="LacI"/>
    <property type="match status" value="1"/>
</dbReference>
<dbReference type="OrthoDB" id="569491at2"/>
<name>A0A2Y9BCN4_9FIRM</name>
<dbReference type="PANTHER" id="PTHR30036:SF7">
    <property type="entry name" value="ABC TRANSPORTER PERIPLASMIC-BINDING PROTEIN YPHF"/>
    <property type="match status" value="1"/>
</dbReference>